<dbReference type="Pfam" id="PF07690">
    <property type="entry name" value="MFS_1"/>
    <property type="match status" value="1"/>
</dbReference>
<feature type="transmembrane region" description="Helical" evidence="2">
    <location>
        <begin position="161"/>
        <end position="180"/>
    </location>
</feature>
<dbReference type="GO" id="GO:0022857">
    <property type="term" value="F:transmembrane transporter activity"/>
    <property type="evidence" value="ECO:0007669"/>
    <property type="project" value="InterPro"/>
</dbReference>
<dbReference type="InterPro" id="IPR020846">
    <property type="entry name" value="MFS_dom"/>
</dbReference>
<feature type="transmembrane region" description="Helical" evidence="2">
    <location>
        <begin position="281"/>
        <end position="299"/>
    </location>
</feature>
<feature type="transmembrane region" description="Helical" evidence="2">
    <location>
        <begin position="378"/>
        <end position="394"/>
    </location>
</feature>
<gene>
    <name evidence="4" type="ORF">RDWZM_003609</name>
</gene>
<comment type="subcellular location">
    <subcellularLocation>
        <location evidence="1">Membrane</location>
        <topology evidence="1">Multi-pass membrane protein</topology>
    </subcellularLocation>
</comment>
<keyword evidence="2" id="KW-0812">Transmembrane</keyword>
<feature type="transmembrane region" description="Helical" evidence="2">
    <location>
        <begin position="192"/>
        <end position="211"/>
    </location>
</feature>
<dbReference type="EMBL" id="JAPWDV010000001">
    <property type="protein sequence ID" value="KAJ6225064.1"/>
    <property type="molecule type" value="Genomic_DNA"/>
</dbReference>
<evidence type="ECO:0000259" key="3">
    <source>
        <dbReference type="PROSITE" id="PS50850"/>
    </source>
</evidence>
<organism evidence="4 5">
    <name type="scientific">Blomia tropicalis</name>
    <name type="common">Mite</name>
    <dbReference type="NCBI Taxonomy" id="40697"/>
    <lineage>
        <taxon>Eukaryota</taxon>
        <taxon>Metazoa</taxon>
        <taxon>Ecdysozoa</taxon>
        <taxon>Arthropoda</taxon>
        <taxon>Chelicerata</taxon>
        <taxon>Arachnida</taxon>
        <taxon>Acari</taxon>
        <taxon>Acariformes</taxon>
        <taxon>Sarcoptiformes</taxon>
        <taxon>Astigmata</taxon>
        <taxon>Glycyphagoidea</taxon>
        <taxon>Echimyopodidae</taxon>
        <taxon>Blomia</taxon>
    </lineage>
</organism>
<evidence type="ECO:0000313" key="4">
    <source>
        <dbReference type="EMBL" id="KAJ6225064.1"/>
    </source>
</evidence>
<comment type="caution">
    <text evidence="4">The sequence shown here is derived from an EMBL/GenBank/DDBJ whole genome shotgun (WGS) entry which is preliminary data.</text>
</comment>
<dbReference type="PROSITE" id="PS50850">
    <property type="entry name" value="MFS"/>
    <property type="match status" value="1"/>
</dbReference>
<feature type="transmembrane region" description="Helical" evidence="2">
    <location>
        <begin position="247"/>
        <end position="269"/>
    </location>
</feature>
<keyword evidence="2" id="KW-1133">Transmembrane helix</keyword>
<feature type="transmembrane region" description="Helical" evidence="2">
    <location>
        <begin position="406"/>
        <end position="423"/>
    </location>
</feature>
<dbReference type="InterPro" id="IPR011701">
    <property type="entry name" value="MFS"/>
</dbReference>
<evidence type="ECO:0000313" key="5">
    <source>
        <dbReference type="Proteomes" id="UP001142055"/>
    </source>
</evidence>
<evidence type="ECO:0000256" key="2">
    <source>
        <dbReference type="SAM" id="Phobius"/>
    </source>
</evidence>
<dbReference type="OMA" id="ISHWFKR"/>
<dbReference type="PANTHER" id="PTHR11360">
    <property type="entry name" value="MONOCARBOXYLATE TRANSPORTER"/>
    <property type="match status" value="1"/>
</dbReference>
<feature type="transmembrane region" description="Helical" evidence="2">
    <location>
        <begin position="217"/>
        <end position="240"/>
    </location>
</feature>
<name>A0A9Q0MGF6_BLOTA</name>
<feature type="transmembrane region" description="Helical" evidence="2">
    <location>
        <begin position="341"/>
        <end position="358"/>
    </location>
</feature>
<reference evidence="4" key="1">
    <citation type="submission" date="2022-12" db="EMBL/GenBank/DDBJ databases">
        <title>Genome assemblies of Blomia tropicalis.</title>
        <authorList>
            <person name="Cui Y."/>
        </authorList>
    </citation>
    <scope>NUCLEOTIDE SEQUENCE</scope>
    <source>
        <tissue evidence="4">Adult mites</tissue>
    </source>
</reference>
<feature type="domain" description="Major facilitator superfamily (MFS) profile" evidence="3">
    <location>
        <begin position="96"/>
        <end position="520"/>
    </location>
</feature>
<proteinExistence type="predicted"/>
<feature type="transmembrane region" description="Helical" evidence="2">
    <location>
        <begin position="494"/>
        <end position="516"/>
    </location>
</feature>
<feature type="transmembrane region" description="Helical" evidence="2">
    <location>
        <begin position="429"/>
        <end position="454"/>
    </location>
</feature>
<dbReference type="Proteomes" id="UP001142055">
    <property type="component" value="Chromosome 1"/>
</dbReference>
<dbReference type="PANTHER" id="PTHR11360:SF251">
    <property type="entry name" value="MAJOR FACILITATOR SUPERFAMILY (MFS) PROFILE DOMAIN-CONTAINING PROTEIN"/>
    <property type="match status" value="1"/>
</dbReference>
<dbReference type="SUPFAM" id="SSF103473">
    <property type="entry name" value="MFS general substrate transporter"/>
    <property type="match status" value="1"/>
</dbReference>
<dbReference type="InterPro" id="IPR036259">
    <property type="entry name" value="MFS_trans_sf"/>
</dbReference>
<dbReference type="InterPro" id="IPR050327">
    <property type="entry name" value="Proton-linked_MCT"/>
</dbReference>
<accession>A0A9Q0MGF6</accession>
<dbReference type="Gene3D" id="1.20.1250.20">
    <property type="entry name" value="MFS general substrate transporter like domains"/>
    <property type="match status" value="1"/>
</dbReference>
<feature type="transmembrane region" description="Helical" evidence="2">
    <location>
        <begin position="90"/>
        <end position="114"/>
    </location>
</feature>
<keyword evidence="5" id="KW-1185">Reference proteome</keyword>
<dbReference type="GO" id="GO:0016020">
    <property type="term" value="C:membrane"/>
    <property type="evidence" value="ECO:0007669"/>
    <property type="project" value="UniProtKB-SubCell"/>
</dbReference>
<dbReference type="AlphaFoldDB" id="A0A9Q0MGF6"/>
<keyword evidence="2" id="KW-0472">Membrane</keyword>
<protein>
    <recommendedName>
        <fullName evidence="3">Major facilitator superfamily (MFS) profile domain-containing protein</fullName>
    </recommendedName>
</protein>
<feature type="transmembrane region" description="Helical" evidence="2">
    <location>
        <begin position="466"/>
        <end position="488"/>
    </location>
</feature>
<evidence type="ECO:0000256" key="1">
    <source>
        <dbReference type="ARBA" id="ARBA00004141"/>
    </source>
</evidence>
<sequence length="618" mass="66978">MTNHQFSTDGSSFCNGNNLNGVMIENGDGQLPSTDEQPNLDGPKCPTNSNHSPIEFINEMADSEKPPYVDTVMEMNQTDRKDEVDESKSILHLIHMVLVVISSATINGVVFGVVNNFGVFYVSLIDLFKSDTSLLVLSGSDEQVAISDNATMPSDSLLQPLIAGVGSLNIGLIFFCSIFASVLSDRYGIRQVCFVGGLLSTIGMYASSVSVNLIYLYITYGLVLGIGASLVYAPSLAILGHYFTNRLGLVNGLVTAGSSGFSIVMPIMLRMLINKHGIQNSFKYLTILMATLIFCSLTFKERIPKVSKKNEKKTCSSTQQLGSRKSLASLFLYDELWKNRLYLCWLISIPTGLFGYFVPFCHLVKHAQDINSEYAGEVLVMFIGIFSLVGRLISGPLADFSNVNRIALQMIAFVSIGLLTMLLPLARGILLLAVCCGLGLFDGCFISLLGPIAFDLVGPESANQAIGLLLCFCSLPLTTGPPIAAYAYNVYGNYNLAFFLAGFPPIVAAILMINIIRLQRARARSFSALRPMEQLSPTGFVCENGEKLHLLSNKTNIGTNGNNICCSSNHSSETKLKMNENSSITIDDNNSEHAILLTKSTMPQVAPIGTLSLNVEVA</sequence>